<organism evidence="2 3">
    <name type="scientific">Chryseotalea sanaruensis</name>
    <dbReference type="NCBI Taxonomy" id="2482724"/>
    <lineage>
        <taxon>Bacteria</taxon>
        <taxon>Pseudomonadati</taxon>
        <taxon>Bacteroidota</taxon>
        <taxon>Cytophagia</taxon>
        <taxon>Cytophagales</taxon>
        <taxon>Chryseotaleaceae</taxon>
        <taxon>Chryseotalea</taxon>
    </lineage>
</organism>
<name>A0A401UCV0_9BACT</name>
<evidence type="ECO:0000313" key="3">
    <source>
        <dbReference type="Proteomes" id="UP000288227"/>
    </source>
</evidence>
<reference evidence="2 3" key="1">
    <citation type="submission" date="2018-11" db="EMBL/GenBank/DDBJ databases">
        <title>Chryseotalea sanarue gen. nov., sp., nov., a member of the family Cytophagaceae, isolated from a brackish lake in Hamamatsu Japan.</title>
        <authorList>
            <person name="Maejima Y."/>
            <person name="Iino T."/>
            <person name="Muraguchi Y."/>
            <person name="Fukuda K."/>
            <person name="Ohkuma M."/>
            <person name="Moriuchi R."/>
            <person name="Dohra H."/>
            <person name="Kimbara K."/>
            <person name="Shintani M."/>
        </authorList>
    </citation>
    <scope>NUCLEOTIDE SEQUENCE [LARGE SCALE GENOMIC DNA]</scope>
    <source>
        <strain evidence="2 3">Ys</strain>
    </source>
</reference>
<sequence length="265" mass="31063">MDALSEPPQPKSKKFLSGNFNKYLFEFSLLFLAVFLGFFADSMREENAEKQLAYELAKSFYEELKNDSITVMSKIEGRIKKEKAIDYMVTFLKDSSLHTSSKSLAINFLWATTARTPIIFTPRTVIFQQLKSSGSLRYFKNQRLQQLVGDLSVSIEYILERQELEAAVYKLYIEPIMIDHMDFDFQGKLFDTGIFDRLASYESSDEYIPFHLSQPEKINREAYINALRYYHTNNIKSTRMIPFEAYVKVNAELLKELRHEFQLTY</sequence>
<dbReference type="RefSeq" id="WP_127123344.1">
    <property type="nucleotide sequence ID" value="NZ_BHXQ01000005.1"/>
</dbReference>
<dbReference type="Proteomes" id="UP000288227">
    <property type="component" value="Unassembled WGS sequence"/>
</dbReference>
<feature type="transmembrane region" description="Helical" evidence="1">
    <location>
        <begin position="20"/>
        <end position="40"/>
    </location>
</feature>
<dbReference type="EMBL" id="BHXQ01000005">
    <property type="protein sequence ID" value="GCC52692.1"/>
    <property type="molecule type" value="Genomic_DNA"/>
</dbReference>
<evidence type="ECO:0000313" key="2">
    <source>
        <dbReference type="EMBL" id="GCC52692.1"/>
    </source>
</evidence>
<dbReference type="OrthoDB" id="1454369at2"/>
<accession>A0A401UCV0</accession>
<keyword evidence="1" id="KW-0812">Transmembrane</keyword>
<keyword evidence="1" id="KW-1133">Transmembrane helix</keyword>
<dbReference type="AlphaFoldDB" id="A0A401UCV0"/>
<proteinExistence type="predicted"/>
<evidence type="ECO:0000256" key="1">
    <source>
        <dbReference type="SAM" id="Phobius"/>
    </source>
</evidence>
<keyword evidence="3" id="KW-1185">Reference proteome</keyword>
<gene>
    <name evidence="2" type="ORF">SanaruYs_29300</name>
</gene>
<comment type="caution">
    <text evidence="2">The sequence shown here is derived from an EMBL/GenBank/DDBJ whole genome shotgun (WGS) entry which is preliminary data.</text>
</comment>
<keyword evidence="1" id="KW-0472">Membrane</keyword>
<protein>
    <submittedName>
        <fullName evidence="2">Uncharacterized protein</fullName>
    </submittedName>
</protein>